<dbReference type="OrthoDB" id="1922221at2759"/>
<feature type="domain" description="Exocyst complex subunit Exo70 C-terminal" evidence="4">
    <location>
        <begin position="297"/>
        <end position="654"/>
    </location>
</feature>
<accession>A0A2I0B7P7</accession>
<keyword evidence="2 3" id="KW-0813">Transport</keyword>
<dbReference type="GO" id="GO:0000145">
    <property type="term" value="C:exocyst"/>
    <property type="evidence" value="ECO:0007669"/>
    <property type="project" value="InterPro"/>
</dbReference>
<evidence type="ECO:0000256" key="1">
    <source>
        <dbReference type="ARBA" id="ARBA00006756"/>
    </source>
</evidence>
<reference evidence="5 6" key="1">
    <citation type="journal article" date="2017" name="Nature">
        <title>The Apostasia genome and the evolution of orchids.</title>
        <authorList>
            <person name="Zhang G.Q."/>
            <person name="Liu K.W."/>
            <person name="Li Z."/>
            <person name="Lohaus R."/>
            <person name="Hsiao Y.Y."/>
            <person name="Niu S.C."/>
            <person name="Wang J.Y."/>
            <person name="Lin Y.C."/>
            <person name="Xu Q."/>
            <person name="Chen L.J."/>
            <person name="Yoshida K."/>
            <person name="Fujiwara S."/>
            <person name="Wang Z.W."/>
            <person name="Zhang Y.Q."/>
            <person name="Mitsuda N."/>
            <person name="Wang M."/>
            <person name="Liu G.H."/>
            <person name="Pecoraro L."/>
            <person name="Huang H.X."/>
            <person name="Xiao X.J."/>
            <person name="Lin M."/>
            <person name="Wu X.Y."/>
            <person name="Wu W.L."/>
            <person name="Chen Y.Y."/>
            <person name="Chang S.B."/>
            <person name="Sakamoto S."/>
            <person name="Ohme-Takagi M."/>
            <person name="Yagi M."/>
            <person name="Zeng S.J."/>
            <person name="Shen C.Y."/>
            <person name="Yeh C.M."/>
            <person name="Luo Y.B."/>
            <person name="Tsai W.C."/>
            <person name="Van de Peer Y."/>
            <person name="Liu Z.J."/>
        </authorList>
    </citation>
    <scope>NUCLEOTIDE SEQUENCE [LARGE SCALE GENOMIC DNA]</scope>
    <source>
        <strain evidence="6">cv. Shenzhen</strain>
        <tissue evidence="5">Stem</tissue>
    </source>
</reference>
<name>A0A2I0B7P7_9ASPA</name>
<protein>
    <recommendedName>
        <fullName evidence="3">Exocyst subunit Exo70 family protein</fullName>
    </recommendedName>
</protein>
<dbReference type="InterPro" id="IPR016159">
    <property type="entry name" value="Cullin_repeat-like_dom_sf"/>
</dbReference>
<sequence>MKIIFRSQISRSAEDRQKNFNGGSTAAFSPYKTLIRAHGILRDSMADEARGDADGKVLAAAQHIVNSIATSTSAADDMMRILSGFDNRFAAILTSASGESEPSDESSLAAAERLLCMSEESSSEFLLGENGSSFLSAVDDVISISDSTDSADMRCRADTLLQSAMSWLEDQLRHIMFRYAVPLDVFSLESFISRPFIPSTSDNGEQKGFHESRITEDRMGPANLLQKPEIIHPDAIRISKEIADRMILSGYTKELCQVYISVRREILDDYVSALGVCRLSVEEVQKMEYTVLCEKMKNWSKAVRLIVKALIILENELCEQVFASADDPKIECFVEITRGCIIPLLSFGDAVAISQPSPEKLFGILEMYEAVNDVNPDLHVLFVGNSGKSVLDEADDILRSLGTAAYRILSEFIDMIQKETQRKPVQGGGIHHLTFYVMDYAGLLVDHHSLLDSILSERIEFIGECSNDYENMTPFGHRLLLLLSNLESHIVESSKLYEDEALKYVFLMNNMLYIATKVKESVIRTLVGDHWVRRRQGLVRQYSMRYLRASWIGVLSYLKDDGIGMNSSSRNASKAAIKEKFKNFNLSFEEIHRTQSNWIVPDPQLREELRISISEKVIPAYRGFVGRFGGQLDSVRHAAKYVKYTPEDIENHLAHLFEGSVALPNHLWRILTL</sequence>
<gene>
    <name evidence="5" type="ORF">AXF42_Ash004834</name>
</gene>
<evidence type="ECO:0000259" key="4">
    <source>
        <dbReference type="Pfam" id="PF03081"/>
    </source>
</evidence>
<dbReference type="Gene3D" id="1.20.1280.170">
    <property type="entry name" value="Exocyst complex component Exo70"/>
    <property type="match status" value="1"/>
</dbReference>
<dbReference type="AlphaFoldDB" id="A0A2I0B7P7"/>
<dbReference type="InterPro" id="IPR046364">
    <property type="entry name" value="Exo70_C"/>
</dbReference>
<comment type="similarity">
    <text evidence="1 3">Belongs to the EXO70 family.</text>
</comment>
<evidence type="ECO:0000313" key="5">
    <source>
        <dbReference type="EMBL" id="PKA63825.1"/>
    </source>
</evidence>
<dbReference type="Proteomes" id="UP000236161">
    <property type="component" value="Unassembled WGS sequence"/>
</dbReference>
<dbReference type="PANTHER" id="PTHR12542">
    <property type="entry name" value="EXOCYST COMPLEX PROTEIN EXO70"/>
    <property type="match status" value="1"/>
</dbReference>
<dbReference type="InterPro" id="IPR004140">
    <property type="entry name" value="Exo70"/>
</dbReference>
<keyword evidence="3" id="KW-0268">Exocytosis</keyword>
<dbReference type="GO" id="GO:0005546">
    <property type="term" value="F:phosphatidylinositol-4,5-bisphosphate binding"/>
    <property type="evidence" value="ECO:0007669"/>
    <property type="project" value="InterPro"/>
</dbReference>
<evidence type="ECO:0000313" key="6">
    <source>
        <dbReference type="Proteomes" id="UP000236161"/>
    </source>
</evidence>
<keyword evidence="6" id="KW-1185">Reference proteome</keyword>
<evidence type="ECO:0000256" key="3">
    <source>
        <dbReference type="RuleBase" id="RU365026"/>
    </source>
</evidence>
<dbReference type="GO" id="GO:0006887">
    <property type="term" value="P:exocytosis"/>
    <property type="evidence" value="ECO:0007669"/>
    <property type="project" value="UniProtKB-KW"/>
</dbReference>
<dbReference type="GO" id="GO:0015031">
    <property type="term" value="P:protein transport"/>
    <property type="evidence" value="ECO:0007669"/>
    <property type="project" value="UniProtKB-KW"/>
</dbReference>
<organism evidence="5 6">
    <name type="scientific">Apostasia shenzhenica</name>
    <dbReference type="NCBI Taxonomy" id="1088818"/>
    <lineage>
        <taxon>Eukaryota</taxon>
        <taxon>Viridiplantae</taxon>
        <taxon>Streptophyta</taxon>
        <taxon>Embryophyta</taxon>
        <taxon>Tracheophyta</taxon>
        <taxon>Spermatophyta</taxon>
        <taxon>Magnoliopsida</taxon>
        <taxon>Liliopsida</taxon>
        <taxon>Asparagales</taxon>
        <taxon>Orchidaceae</taxon>
        <taxon>Apostasioideae</taxon>
        <taxon>Apostasia</taxon>
    </lineage>
</organism>
<proteinExistence type="inferred from homology"/>
<comment type="function">
    <text evidence="3">Component of the exocyst complex.</text>
</comment>
<dbReference type="STRING" id="1088818.A0A2I0B7P7"/>
<dbReference type="PANTHER" id="PTHR12542:SF142">
    <property type="entry name" value="EXOCYST SUBUNIT EXO70 FAMILY PROTEIN"/>
    <property type="match status" value="1"/>
</dbReference>
<evidence type="ECO:0000256" key="2">
    <source>
        <dbReference type="ARBA" id="ARBA00022448"/>
    </source>
</evidence>
<dbReference type="EMBL" id="KZ451906">
    <property type="protein sequence ID" value="PKA63825.1"/>
    <property type="molecule type" value="Genomic_DNA"/>
</dbReference>
<keyword evidence="3" id="KW-0653">Protein transport</keyword>
<dbReference type="Pfam" id="PF03081">
    <property type="entry name" value="Exo70_C"/>
    <property type="match status" value="1"/>
</dbReference>
<dbReference type="SUPFAM" id="SSF74788">
    <property type="entry name" value="Cullin repeat-like"/>
    <property type="match status" value="1"/>
</dbReference>